<name>A0A0G0PWZ6_9BACT</name>
<dbReference type="Pfam" id="PF21981">
    <property type="entry name" value="RecX_HTH3"/>
    <property type="match status" value="1"/>
</dbReference>
<evidence type="ECO:0000259" key="7">
    <source>
        <dbReference type="Pfam" id="PF21981"/>
    </source>
</evidence>
<sequence>MSIITSIKPQKNPSTSLRASKRVNIYLDGKFGFGLDLGNFVKLGLKIGQDLTEKQIEEIVKKDEFQRVYDKILRFGSLRPRSEKEYRDWLRKHRVHESLHEELFNRLARLDFLNDKKFASWWVGQRLQFKFKSKRELIQELRLKGISKDIIEDILSETQVDEVAVAKKLIYKKKYMWERLDDFSARKKKSEFLARKGFDWDVINKIIKNNSFEDY</sequence>
<dbReference type="PANTHER" id="PTHR33602:SF1">
    <property type="entry name" value="REGULATORY PROTEIN RECX FAMILY PROTEIN"/>
    <property type="match status" value="1"/>
</dbReference>
<evidence type="ECO:0000256" key="4">
    <source>
        <dbReference type="ARBA" id="ARBA00022490"/>
    </source>
</evidence>
<comment type="function">
    <text evidence="5">Modulates RecA activity.</text>
</comment>
<dbReference type="Proteomes" id="UP000034932">
    <property type="component" value="Unassembled WGS sequence"/>
</dbReference>
<dbReference type="EMBL" id="LBVW01000006">
    <property type="protein sequence ID" value="KKQ93891.1"/>
    <property type="molecule type" value="Genomic_DNA"/>
</dbReference>
<organism evidence="8 9">
    <name type="scientific">Candidatus Woesebacteria bacterium GW2011_GWB1_39_10b</name>
    <dbReference type="NCBI Taxonomy" id="1618573"/>
    <lineage>
        <taxon>Bacteria</taxon>
        <taxon>Candidatus Woeseibacteriota</taxon>
    </lineage>
</organism>
<dbReference type="InterPro" id="IPR053924">
    <property type="entry name" value="RecX_HTH_2nd"/>
</dbReference>
<evidence type="ECO:0000259" key="6">
    <source>
        <dbReference type="Pfam" id="PF02631"/>
    </source>
</evidence>
<dbReference type="PANTHER" id="PTHR33602">
    <property type="entry name" value="REGULATORY PROTEIN RECX FAMILY PROTEIN"/>
    <property type="match status" value="1"/>
</dbReference>
<comment type="caution">
    <text evidence="8">The sequence shown here is derived from an EMBL/GenBank/DDBJ whole genome shotgun (WGS) entry which is preliminary data.</text>
</comment>
<proteinExistence type="inferred from homology"/>
<dbReference type="Gene3D" id="1.10.10.10">
    <property type="entry name" value="Winged helix-like DNA-binding domain superfamily/Winged helix DNA-binding domain"/>
    <property type="match status" value="3"/>
</dbReference>
<keyword evidence="4 5" id="KW-0963">Cytoplasm</keyword>
<dbReference type="GO" id="GO:0005737">
    <property type="term" value="C:cytoplasm"/>
    <property type="evidence" value="ECO:0007669"/>
    <property type="project" value="UniProtKB-SubCell"/>
</dbReference>
<accession>A0A0G0PWZ6</accession>
<dbReference type="STRING" id="1618573.UT19_C0006G0019"/>
<evidence type="ECO:0000256" key="5">
    <source>
        <dbReference type="HAMAP-Rule" id="MF_01114"/>
    </source>
</evidence>
<evidence type="ECO:0000256" key="1">
    <source>
        <dbReference type="ARBA" id="ARBA00004496"/>
    </source>
</evidence>
<dbReference type="InterPro" id="IPR036388">
    <property type="entry name" value="WH-like_DNA-bd_sf"/>
</dbReference>
<dbReference type="InterPro" id="IPR053925">
    <property type="entry name" value="RecX_HTH_3rd"/>
</dbReference>
<dbReference type="GO" id="GO:0006282">
    <property type="term" value="P:regulation of DNA repair"/>
    <property type="evidence" value="ECO:0007669"/>
    <property type="project" value="UniProtKB-UniRule"/>
</dbReference>
<dbReference type="HAMAP" id="MF_01114">
    <property type="entry name" value="RecX"/>
    <property type="match status" value="1"/>
</dbReference>
<evidence type="ECO:0000256" key="2">
    <source>
        <dbReference type="ARBA" id="ARBA00009695"/>
    </source>
</evidence>
<feature type="domain" description="RecX second three-helical" evidence="6">
    <location>
        <begin position="114"/>
        <end position="153"/>
    </location>
</feature>
<dbReference type="InterPro" id="IPR003783">
    <property type="entry name" value="Regulatory_RecX"/>
</dbReference>
<evidence type="ECO:0000256" key="3">
    <source>
        <dbReference type="ARBA" id="ARBA00018111"/>
    </source>
</evidence>
<gene>
    <name evidence="5" type="primary">recX</name>
    <name evidence="8" type="ORF">UT19_C0006G0019</name>
</gene>
<feature type="domain" description="RecX third three-helical" evidence="7">
    <location>
        <begin position="161"/>
        <end position="207"/>
    </location>
</feature>
<evidence type="ECO:0000313" key="8">
    <source>
        <dbReference type="EMBL" id="KKQ93891.1"/>
    </source>
</evidence>
<dbReference type="AlphaFoldDB" id="A0A0G0PWZ6"/>
<evidence type="ECO:0000313" key="9">
    <source>
        <dbReference type="Proteomes" id="UP000034932"/>
    </source>
</evidence>
<reference evidence="8 9" key="1">
    <citation type="journal article" date="2015" name="Nature">
        <title>rRNA introns, odd ribosomes, and small enigmatic genomes across a large radiation of phyla.</title>
        <authorList>
            <person name="Brown C.T."/>
            <person name="Hug L.A."/>
            <person name="Thomas B.C."/>
            <person name="Sharon I."/>
            <person name="Castelle C.J."/>
            <person name="Singh A."/>
            <person name="Wilkins M.J."/>
            <person name="Williams K.H."/>
            <person name="Banfield J.F."/>
        </authorList>
    </citation>
    <scope>NUCLEOTIDE SEQUENCE [LARGE SCALE GENOMIC DNA]</scope>
</reference>
<protein>
    <recommendedName>
        <fullName evidence="3 5">Regulatory protein RecX</fullName>
    </recommendedName>
</protein>
<dbReference type="Pfam" id="PF02631">
    <property type="entry name" value="RecX_HTH2"/>
    <property type="match status" value="1"/>
</dbReference>
<comment type="similarity">
    <text evidence="2 5">Belongs to the RecX family.</text>
</comment>
<comment type="subcellular location">
    <subcellularLocation>
        <location evidence="1 5">Cytoplasm</location>
    </subcellularLocation>
</comment>